<dbReference type="Proteomes" id="UP001057532">
    <property type="component" value="Chromosome"/>
</dbReference>
<evidence type="ECO:0000313" key="2">
    <source>
        <dbReference type="EMBL" id="USS93426.1"/>
    </source>
</evidence>
<dbReference type="EMBL" id="CP097478">
    <property type="protein sequence ID" value="USS93426.1"/>
    <property type="molecule type" value="Genomic_DNA"/>
</dbReference>
<feature type="transmembrane region" description="Helical" evidence="1">
    <location>
        <begin position="208"/>
        <end position="241"/>
    </location>
</feature>
<evidence type="ECO:0000313" key="3">
    <source>
        <dbReference type="Proteomes" id="UP001057532"/>
    </source>
</evidence>
<sequence>MISDVMSKAYTTVKQNFWTLLAMVLPALLVSFIGGGLSSAVSSFNSVVNWDMMSGIPTTSPVDLGGSFVVLLIVELVSFLLMLSFELGLIVSLQSGHFKFKNAFVVFHGLTWLVMLGIYVVFAAIMTLLSLFFLLVVIGFAIAANQSVFFGVLAFVVAVIGVVVIAYVMLGLRYVFFTYFVAKAQDDMSFFAAFVANWKMMKGHRWQLLGLILMQVLIGLVMVLAVAIIAKFIFVILGVIGNPGLRLVVAAILIIIAVVLFIAVYLFYGLWCSMAHAQFFLKLRNQDAVTDGAK</sequence>
<keyword evidence="1" id="KW-1133">Transmembrane helix</keyword>
<dbReference type="RefSeq" id="WP_252780257.1">
    <property type="nucleotide sequence ID" value="NZ_CP097478.1"/>
</dbReference>
<keyword evidence="3" id="KW-1185">Reference proteome</keyword>
<protein>
    <recommendedName>
        <fullName evidence="4">Glycerophosphoryl diester phosphodiesterase membrane domain-containing protein</fullName>
    </recommendedName>
</protein>
<feature type="transmembrane region" description="Helical" evidence="1">
    <location>
        <begin position="247"/>
        <end position="268"/>
    </location>
</feature>
<evidence type="ECO:0008006" key="4">
    <source>
        <dbReference type="Google" id="ProtNLM"/>
    </source>
</evidence>
<reference evidence="2" key="1">
    <citation type="submission" date="2022-05" db="EMBL/GenBank/DDBJ databases">
        <authorList>
            <person name="Oliphant S.A."/>
            <person name="Watson-Haigh N.S."/>
            <person name="Sumby K.M."/>
            <person name="Gardner J.M."/>
            <person name="Jiranek V."/>
        </authorList>
    </citation>
    <scope>NUCLEOTIDE SEQUENCE</scope>
    <source>
        <strain evidence="2">Ru20-1</strain>
    </source>
</reference>
<feature type="transmembrane region" description="Helical" evidence="1">
    <location>
        <begin position="20"/>
        <end position="44"/>
    </location>
</feature>
<evidence type="ECO:0000256" key="1">
    <source>
        <dbReference type="SAM" id="Phobius"/>
    </source>
</evidence>
<feature type="transmembrane region" description="Helical" evidence="1">
    <location>
        <begin position="112"/>
        <end position="142"/>
    </location>
</feature>
<proteinExistence type="predicted"/>
<feature type="transmembrane region" description="Helical" evidence="1">
    <location>
        <begin position="64"/>
        <end position="91"/>
    </location>
</feature>
<gene>
    <name evidence="2" type="ORF">M8332_00735</name>
</gene>
<keyword evidence="1" id="KW-0812">Transmembrane</keyword>
<organism evidence="2 3">
    <name type="scientific">Fructilactobacillus ixorae</name>
    <dbReference type="NCBI Taxonomy" id="1750535"/>
    <lineage>
        <taxon>Bacteria</taxon>
        <taxon>Bacillati</taxon>
        <taxon>Bacillota</taxon>
        <taxon>Bacilli</taxon>
        <taxon>Lactobacillales</taxon>
        <taxon>Lactobacillaceae</taxon>
        <taxon>Fructilactobacillus</taxon>
    </lineage>
</organism>
<feature type="transmembrane region" description="Helical" evidence="1">
    <location>
        <begin position="148"/>
        <end position="170"/>
    </location>
</feature>
<keyword evidence="1" id="KW-0472">Membrane</keyword>
<accession>A0ABY5C3R6</accession>
<name>A0ABY5C3R6_9LACO</name>